<keyword evidence="5" id="KW-0489">Methyltransferase</keyword>
<keyword evidence="2 5" id="KW-0812">Transmembrane</keyword>
<dbReference type="AlphaFoldDB" id="A0A0C9VJD0"/>
<keyword evidence="5" id="KW-0808">Transferase</keyword>
<organism evidence="6 7">
    <name type="scientific">Sphaerobolus stellatus (strain SS14)</name>
    <dbReference type="NCBI Taxonomy" id="990650"/>
    <lineage>
        <taxon>Eukaryota</taxon>
        <taxon>Fungi</taxon>
        <taxon>Dikarya</taxon>
        <taxon>Basidiomycota</taxon>
        <taxon>Agaricomycotina</taxon>
        <taxon>Agaricomycetes</taxon>
        <taxon>Phallomycetidae</taxon>
        <taxon>Geastrales</taxon>
        <taxon>Sphaerobolaceae</taxon>
        <taxon>Sphaerobolus</taxon>
    </lineage>
</organism>
<reference evidence="6 7" key="1">
    <citation type="submission" date="2014-06" db="EMBL/GenBank/DDBJ databases">
        <title>Evolutionary Origins and Diversification of the Mycorrhizal Mutualists.</title>
        <authorList>
            <consortium name="DOE Joint Genome Institute"/>
            <consortium name="Mycorrhizal Genomics Consortium"/>
            <person name="Kohler A."/>
            <person name="Kuo A."/>
            <person name="Nagy L.G."/>
            <person name="Floudas D."/>
            <person name="Copeland A."/>
            <person name="Barry K.W."/>
            <person name="Cichocki N."/>
            <person name="Veneault-Fourrey C."/>
            <person name="LaButti K."/>
            <person name="Lindquist E.A."/>
            <person name="Lipzen A."/>
            <person name="Lundell T."/>
            <person name="Morin E."/>
            <person name="Murat C."/>
            <person name="Riley R."/>
            <person name="Ohm R."/>
            <person name="Sun H."/>
            <person name="Tunlid A."/>
            <person name="Henrissat B."/>
            <person name="Grigoriev I.V."/>
            <person name="Hibbett D.S."/>
            <person name="Martin F."/>
        </authorList>
    </citation>
    <scope>NUCLEOTIDE SEQUENCE [LARGE SCALE GENOMIC DNA]</scope>
    <source>
        <strain evidence="6 7">SS14</strain>
    </source>
</reference>
<evidence type="ECO:0000256" key="4">
    <source>
        <dbReference type="ARBA" id="ARBA00023136"/>
    </source>
</evidence>
<feature type="transmembrane region" description="Helical" evidence="5">
    <location>
        <begin position="7"/>
        <end position="25"/>
    </location>
</feature>
<dbReference type="PANTHER" id="PTHR12714">
    <property type="entry name" value="PROTEIN-S ISOPRENYLCYSTEINE O-METHYLTRANSFERASE"/>
    <property type="match status" value="1"/>
</dbReference>
<evidence type="ECO:0000256" key="1">
    <source>
        <dbReference type="ARBA" id="ARBA00004141"/>
    </source>
</evidence>
<accession>A0A0C9VJD0</accession>
<dbReference type="Proteomes" id="UP000054279">
    <property type="component" value="Unassembled WGS sequence"/>
</dbReference>
<keyword evidence="7" id="KW-1185">Reference proteome</keyword>
<gene>
    <name evidence="6" type="ORF">M422DRAFT_229527</name>
</gene>
<dbReference type="EC" id="2.1.1.100" evidence="5"/>
<dbReference type="Pfam" id="PF04140">
    <property type="entry name" value="ICMT"/>
    <property type="match status" value="1"/>
</dbReference>
<comment type="similarity">
    <text evidence="5">Belongs to the class VI-like SAM-binding methyltransferase superfamily. Isoprenylcysteine carboxyl methyltransferase family.</text>
</comment>
<keyword evidence="4 5" id="KW-0472">Membrane</keyword>
<evidence type="ECO:0000313" key="7">
    <source>
        <dbReference type="Proteomes" id="UP000054279"/>
    </source>
</evidence>
<dbReference type="GO" id="GO:0032259">
    <property type="term" value="P:methylation"/>
    <property type="evidence" value="ECO:0007669"/>
    <property type="project" value="UniProtKB-KW"/>
</dbReference>
<feature type="transmembrane region" description="Helical" evidence="5">
    <location>
        <begin position="189"/>
        <end position="210"/>
    </location>
</feature>
<dbReference type="GO" id="GO:0004671">
    <property type="term" value="F:protein C-terminal S-isoprenylcysteine carboxyl O-methyltransferase activity"/>
    <property type="evidence" value="ECO:0007669"/>
    <property type="project" value="UniProtKB-EC"/>
</dbReference>
<proteinExistence type="inferred from homology"/>
<evidence type="ECO:0000313" key="6">
    <source>
        <dbReference type="EMBL" id="KIJ41717.1"/>
    </source>
</evidence>
<comment type="catalytic activity">
    <reaction evidence="5">
        <text>[protein]-C-terminal S-[(2E,6E)-farnesyl]-L-cysteine + S-adenosyl-L-methionine = [protein]-C-terminal S-[(2E,6E)-farnesyl]-L-cysteine methyl ester + S-adenosyl-L-homocysteine</text>
        <dbReference type="Rhea" id="RHEA:21672"/>
        <dbReference type="Rhea" id="RHEA-COMP:12125"/>
        <dbReference type="Rhea" id="RHEA-COMP:12126"/>
        <dbReference type="ChEBI" id="CHEBI:57856"/>
        <dbReference type="ChEBI" id="CHEBI:59789"/>
        <dbReference type="ChEBI" id="CHEBI:90510"/>
        <dbReference type="ChEBI" id="CHEBI:90511"/>
        <dbReference type="EC" id="2.1.1.100"/>
    </reaction>
</comment>
<evidence type="ECO:0000256" key="5">
    <source>
        <dbReference type="RuleBase" id="RU362022"/>
    </source>
</evidence>
<keyword evidence="5" id="KW-0256">Endoplasmic reticulum</keyword>
<feature type="transmembrane region" description="Helical" evidence="5">
    <location>
        <begin position="56"/>
        <end position="79"/>
    </location>
</feature>
<comment type="subcellular location">
    <subcellularLocation>
        <location evidence="5">Endoplasmic reticulum membrane</location>
        <topology evidence="5">Multi-pass membrane protein</topology>
    </subcellularLocation>
    <subcellularLocation>
        <location evidence="1">Membrane</location>
        <topology evidence="1">Multi-pass membrane protein</topology>
    </subcellularLocation>
</comment>
<evidence type="ECO:0000256" key="2">
    <source>
        <dbReference type="ARBA" id="ARBA00022692"/>
    </source>
</evidence>
<dbReference type="GO" id="GO:0005789">
    <property type="term" value="C:endoplasmic reticulum membrane"/>
    <property type="evidence" value="ECO:0007669"/>
    <property type="project" value="UniProtKB-SubCell"/>
</dbReference>
<dbReference type="Gene3D" id="1.20.120.1630">
    <property type="match status" value="1"/>
</dbReference>
<dbReference type="PANTHER" id="PTHR12714:SF24">
    <property type="entry name" value="SLR1182 PROTEIN"/>
    <property type="match status" value="1"/>
</dbReference>
<comment type="caution">
    <text evidence="5">Lacks conserved residue(s) required for the propagation of feature annotation.</text>
</comment>
<sequence length="244" mass="27269">MFYSSGSVGILLSITLRLTCAVWFYKGARPPQPPATKQDKVNKSTLFERYVKFSPYVMTLPFVCLMICESVSIFATEFLRTSPFQKAASILCPSRTHQALRTFPSSTVIAFTFIAIGRSIREACYSSLGKFFTIEIAIRPNHELVDTGPYGIVRHPSYTGGIFLVAGGILAGIGSDSYLNSCGWMSTSILLNALALSWAAYTSFLLYSLLRRGPVEDHILYERFGKDWESYARRVPYMYIPGII</sequence>
<dbReference type="HOGENOM" id="CLU_065200_6_0_1"/>
<dbReference type="EMBL" id="KN837135">
    <property type="protein sequence ID" value="KIJ41717.1"/>
    <property type="molecule type" value="Genomic_DNA"/>
</dbReference>
<name>A0A0C9VJD0_SPHS4</name>
<evidence type="ECO:0000256" key="3">
    <source>
        <dbReference type="ARBA" id="ARBA00022989"/>
    </source>
</evidence>
<protein>
    <recommendedName>
        <fullName evidence="5">Protein-S-isoprenylcysteine O-methyltransferase</fullName>
        <ecNumber evidence="5">2.1.1.100</ecNumber>
    </recommendedName>
</protein>
<keyword evidence="5" id="KW-0949">S-adenosyl-L-methionine</keyword>
<dbReference type="OrthoDB" id="422086at2759"/>
<dbReference type="InterPro" id="IPR007269">
    <property type="entry name" value="ICMT_MeTrfase"/>
</dbReference>
<keyword evidence="3 5" id="KW-1133">Transmembrane helix</keyword>